<gene>
    <name evidence="1" type="ORF">AZF04_01135</name>
</gene>
<dbReference type="Proteomes" id="UP000075806">
    <property type="component" value="Unassembled WGS sequence"/>
</dbReference>
<reference evidence="1" key="1">
    <citation type="submission" date="2016-02" db="EMBL/GenBank/DDBJ databases">
        <title>Genome sequence of Bacillus trypoxylicola KCTC 13244(T).</title>
        <authorList>
            <person name="Jeong H."/>
            <person name="Park S.-H."/>
            <person name="Choi S.-K."/>
        </authorList>
    </citation>
    <scope>NUCLEOTIDE SEQUENCE [LARGE SCALE GENOMIC DNA]</scope>
    <source>
        <strain evidence="1">KCTC 13244</strain>
    </source>
</reference>
<organism evidence="1 2">
    <name type="scientific">Alkalihalobacillus trypoxylicola</name>
    <dbReference type="NCBI Taxonomy" id="519424"/>
    <lineage>
        <taxon>Bacteria</taxon>
        <taxon>Bacillati</taxon>
        <taxon>Bacillota</taxon>
        <taxon>Bacilli</taxon>
        <taxon>Bacillales</taxon>
        <taxon>Bacillaceae</taxon>
        <taxon>Alkalihalobacillus</taxon>
    </lineage>
</organism>
<dbReference type="AlphaFoldDB" id="A0A161QAU3"/>
<dbReference type="EMBL" id="LTAO01000001">
    <property type="protein sequence ID" value="KYG34967.1"/>
    <property type="molecule type" value="Genomic_DNA"/>
</dbReference>
<dbReference type="Pfam" id="PF08863">
    <property type="entry name" value="YolD"/>
    <property type="match status" value="1"/>
</dbReference>
<dbReference type="PANTHER" id="PTHR40051:SF1">
    <property type="entry name" value="YOLD-LIKE FAMILY PROTEIN"/>
    <property type="match status" value="1"/>
</dbReference>
<dbReference type="RefSeq" id="WP_061947219.1">
    <property type="nucleotide sequence ID" value="NZ_LTAO01000001.1"/>
</dbReference>
<protein>
    <recommendedName>
        <fullName evidence="3">YolD-like family protein</fullName>
    </recommendedName>
</protein>
<dbReference type="PANTHER" id="PTHR40051">
    <property type="entry name" value="IG HYPOTHETICAL 15966"/>
    <property type="match status" value="1"/>
</dbReference>
<evidence type="ECO:0000313" key="1">
    <source>
        <dbReference type="EMBL" id="KYG34967.1"/>
    </source>
</evidence>
<evidence type="ECO:0000313" key="2">
    <source>
        <dbReference type="Proteomes" id="UP000075806"/>
    </source>
</evidence>
<keyword evidence="2" id="KW-1185">Reference proteome</keyword>
<accession>A0A161QAU3</accession>
<comment type="caution">
    <text evidence="1">The sequence shown here is derived from an EMBL/GenBank/DDBJ whole genome shotgun (WGS) entry which is preliminary data.</text>
</comment>
<sequence length="113" mass="13405">MTDAVHLRRRNKLWKTSFILPEHVIELQNLKQEDQKMPKSLLNEQELYELGLIAYDSLKNSLEVKVTYWADGFFKEILGIVDSIDHLLNRFKLSIGEEFMWIDVVKLQSLERI</sequence>
<evidence type="ECO:0008006" key="3">
    <source>
        <dbReference type="Google" id="ProtNLM"/>
    </source>
</evidence>
<dbReference type="InterPro" id="IPR014962">
    <property type="entry name" value="YolD"/>
</dbReference>
<proteinExistence type="predicted"/>
<dbReference type="OrthoDB" id="2376882at2"/>
<name>A0A161QAU3_9BACI</name>